<evidence type="ECO:0000313" key="8">
    <source>
        <dbReference type="EMBL" id="ACA39308.1"/>
    </source>
</evidence>
<dbReference type="AlphaFoldDB" id="B1HRM3"/>
<reference evidence="8 9" key="1">
    <citation type="journal article" date="2008" name="J. Bacteriol.">
        <title>Complete genome sequence of the mosquitocidal bacterium Bacillus sphaericus C3-41 and comparison with those of closely related Bacillus species.</title>
        <authorList>
            <person name="Hu X."/>
            <person name="Fan W."/>
            <person name="Han B."/>
            <person name="Liu H."/>
            <person name="Zheng D."/>
            <person name="Li Q."/>
            <person name="Dong W."/>
            <person name="Yan J."/>
            <person name="Gao M."/>
            <person name="Berry C."/>
            <person name="Yuan Z."/>
        </authorList>
    </citation>
    <scope>NUCLEOTIDE SEQUENCE [LARGE SCALE GENOMIC DNA]</scope>
    <source>
        <strain evidence="8 9">C3-41</strain>
    </source>
</reference>
<dbReference type="PROSITE" id="PS50801">
    <property type="entry name" value="STAS"/>
    <property type="match status" value="1"/>
</dbReference>
<organism evidence="8 9">
    <name type="scientific">Lysinibacillus sphaericus (strain C3-41)</name>
    <dbReference type="NCBI Taxonomy" id="444177"/>
    <lineage>
        <taxon>Bacteria</taxon>
        <taxon>Bacillati</taxon>
        <taxon>Bacillota</taxon>
        <taxon>Bacilli</taxon>
        <taxon>Bacillales</taxon>
        <taxon>Bacillaceae</taxon>
        <taxon>Lysinibacillus</taxon>
    </lineage>
</organism>
<proteinExistence type="inferred from homology"/>
<dbReference type="InterPro" id="IPR003658">
    <property type="entry name" value="Anti-sigma_ant"/>
</dbReference>
<sequence length="127" mass="14291">MELHEEEAMFMHFQLEMVTRETVVIRLFGELDHHAVEQIRAKISAAIFQGTVTTIIWNLEGLSFMDSSGVGLVLGRMRELEAVAGRTILLNPSPTMRKVFQFSGLGPWMMDATEEQAIDRVRGIVNG</sequence>
<dbReference type="SUPFAM" id="SSF52091">
    <property type="entry name" value="SpoIIaa-like"/>
    <property type="match status" value="1"/>
</dbReference>
<dbReference type="HOGENOM" id="CLU_115403_7_0_9"/>
<gene>
    <name evidence="8" type="ordered locus">Bsph_1712</name>
</gene>
<dbReference type="NCBIfam" id="TIGR00377">
    <property type="entry name" value="ant_ant_sig"/>
    <property type="match status" value="1"/>
</dbReference>
<keyword evidence="5" id="KW-0749">Sporulation</keyword>
<name>B1HRM3_LYSSC</name>
<evidence type="ECO:0000256" key="1">
    <source>
        <dbReference type="ARBA" id="ARBA00001976"/>
    </source>
</evidence>
<accession>B1HRM3</accession>
<dbReference type="GO" id="GO:0030435">
    <property type="term" value="P:sporulation resulting in formation of a cellular spore"/>
    <property type="evidence" value="ECO:0007669"/>
    <property type="project" value="UniProtKB-KW"/>
</dbReference>
<dbReference type="Pfam" id="PF01740">
    <property type="entry name" value="STAS"/>
    <property type="match status" value="1"/>
</dbReference>
<dbReference type="Gene3D" id="3.30.750.24">
    <property type="entry name" value="STAS domain"/>
    <property type="match status" value="1"/>
</dbReference>
<keyword evidence="4" id="KW-0597">Phosphoprotein</keyword>
<dbReference type="InterPro" id="IPR014237">
    <property type="entry name" value="Anti-sigma_F_ant"/>
</dbReference>
<dbReference type="CDD" id="cd06844">
    <property type="entry name" value="STAS"/>
    <property type="match status" value="1"/>
</dbReference>
<dbReference type="Proteomes" id="UP000002164">
    <property type="component" value="Chromosome"/>
</dbReference>
<dbReference type="PANTHER" id="PTHR33495">
    <property type="entry name" value="ANTI-SIGMA FACTOR ANTAGONIST TM_1081-RELATED-RELATED"/>
    <property type="match status" value="1"/>
</dbReference>
<evidence type="ECO:0000256" key="3">
    <source>
        <dbReference type="ARBA" id="ARBA00020784"/>
    </source>
</evidence>
<evidence type="ECO:0000256" key="4">
    <source>
        <dbReference type="ARBA" id="ARBA00022553"/>
    </source>
</evidence>
<evidence type="ECO:0000256" key="2">
    <source>
        <dbReference type="ARBA" id="ARBA00009013"/>
    </source>
</evidence>
<dbReference type="GO" id="GO:0045152">
    <property type="term" value="F:antisigma factor binding"/>
    <property type="evidence" value="ECO:0007669"/>
    <property type="project" value="InterPro"/>
</dbReference>
<dbReference type="NCBIfam" id="TIGR02886">
    <property type="entry name" value="spore_II_AA"/>
    <property type="match status" value="1"/>
</dbReference>
<dbReference type="InterPro" id="IPR036513">
    <property type="entry name" value="STAS_dom_sf"/>
</dbReference>
<comment type="function">
    <text evidence="1">In the phosphorylated form it could act as an anti-anti-sigma factor that counteracts SpoIIAB and thus releases sigma f from inhibition.</text>
</comment>
<evidence type="ECO:0000313" key="9">
    <source>
        <dbReference type="Proteomes" id="UP000002164"/>
    </source>
</evidence>
<dbReference type="InterPro" id="IPR002645">
    <property type="entry name" value="STAS_dom"/>
</dbReference>
<evidence type="ECO:0000256" key="6">
    <source>
        <dbReference type="RuleBase" id="RU003749"/>
    </source>
</evidence>
<dbReference type="KEGG" id="lsp:Bsph_1712"/>
<dbReference type="EnsemblBacteria" id="ACA39308">
    <property type="protein sequence ID" value="ACA39308"/>
    <property type="gene ID" value="Bsph_1712"/>
</dbReference>
<protein>
    <recommendedName>
        <fullName evidence="3 6">Anti-sigma F factor antagonist</fullName>
    </recommendedName>
    <alternativeName>
        <fullName evidence="6">Stage II sporulation protein</fullName>
    </alternativeName>
</protein>
<dbReference type="EMBL" id="CP000817">
    <property type="protein sequence ID" value="ACA39308.1"/>
    <property type="molecule type" value="Genomic_DNA"/>
</dbReference>
<evidence type="ECO:0000256" key="5">
    <source>
        <dbReference type="ARBA" id="ARBA00022969"/>
    </source>
</evidence>
<feature type="domain" description="STAS" evidence="7">
    <location>
        <begin position="23"/>
        <end position="105"/>
    </location>
</feature>
<dbReference type="GO" id="GO:0043856">
    <property type="term" value="F:anti-sigma factor antagonist activity"/>
    <property type="evidence" value="ECO:0007669"/>
    <property type="project" value="InterPro"/>
</dbReference>
<dbReference type="PANTHER" id="PTHR33495:SF2">
    <property type="entry name" value="ANTI-SIGMA FACTOR ANTAGONIST TM_1081-RELATED"/>
    <property type="match status" value="1"/>
</dbReference>
<comment type="similarity">
    <text evidence="2 6">Belongs to the anti-sigma-factor antagonist family.</text>
</comment>
<evidence type="ECO:0000259" key="7">
    <source>
        <dbReference type="PROSITE" id="PS50801"/>
    </source>
</evidence>